<organism evidence="2">
    <name type="scientific">Rhipicephalus microplus</name>
    <name type="common">Cattle tick</name>
    <name type="synonym">Boophilus microplus</name>
    <dbReference type="NCBI Taxonomy" id="6941"/>
    <lineage>
        <taxon>Eukaryota</taxon>
        <taxon>Metazoa</taxon>
        <taxon>Ecdysozoa</taxon>
        <taxon>Arthropoda</taxon>
        <taxon>Chelicerata</taxon>
        <taxon>Arachnida</taxon>
        <taxon>Acari</taxon>
        <taxon>Parasitiformes</taxon>
        <taxon>Ixodida</taxon>
        <taxon>Ixodoidea</taxon>
        <taxon>Ixodidae</taxon>
        <taxon>Rhipicephalinae</taxon>
        <taxon>Rhipicephalus</taxon>
        <taxon>Boophilus</taxon>
    </lineage>
</organism>
<evidence type="ECO:0000256" key="1">
    <source>
        <dbReference type="SAM" id="Phobius"/>
    </source>
</evidence>
<dbReference type="AlphaFoldDB" id="A0A6G5AGJ1"/>
<accession>A0A6G5AGJ1</accession>
<keyword evidence="1" id="KW-0812">Transmembrane</keyword>
<protein>
    <submittedName>
        <fullName evidence="2">Uncharacterized protein</fullName>
    </submittedName>
</protein>
<feature type="transmembrane region" description="Helical" evidence="1">
    <location>
        <begin position="114"/>
        <end position="133"/>
    </location>
</feature>
<keyword evidence="1" id="KW-1133">Transmembrane helix</keyword>
<keyword evidence="1" id="KW-0472">Membrane</keyword>
<dbReference type="EMBL" id="GIKN01007839">
    <property type="protein sequence ID" value="NIE50112.1"/>
    <property type="molecule type" value="Transcribed_RNA"/>
</dbReference>
<sequence>MKCFEFVYSVIYKKKSELPFARCGCNSGWRMSHCFSSLRAATTRLLLENVNCVIILHVEACRGISFIDRLAVKSEPNILDAQARPITVSGHELPQWRVLFDFKMHNAAILSNNLQIYMLVVGFDVLFVFRHFAHTEKTR</sequence>
<evidence type="ECO:0000313" key="2">
    <source>
        <dbReference type="EMBL" id="NIE50112.1"/>
    </source>
</evidence>
<proteinExistence type="predicted"/>
<name>A0A6G5AGJ1_RHIMP</name>
<reference evidence="2" key="1">
    <citation type="submission" date="2020-03" db="EMBL/GenBank/DDBJ databases">
        <title>A transcriptome and proteome of the tick Rhipicephalus microplus shaped by the genetic composition of its hosts and developmental stage.</title>
        <authorList>
            <person name="Garcia G.R."/>
            <person name="Ribeiro J.M.C."/>
            <person name="Maruyama S.R."/>
            <person name="Gardinasse L.G."/>
            <person name="Nelson K."/>
            <person name="Ferreira B.R."/>
            <person name="Andrade T.G."/>
            <person name="Santos I.K.F.M."/>
        </authorList>
    </citation>
    <scope>NUCLEOTIDE SEQUENCE</scope>
    <source>
        <strain evidence="2">NSGR</strain>
        <tissue evidence="2">Salivary glands</tissue>
    </source>
</reference>